<dbReference type="AlphaFoldDB" id="A0A2Z6SIX4"/>
<gene>
    <name evidence="1" type="ORF">RclHR1_09630006</name>
</gene>
<sequence length="744" mass="86480">MYRLSIKALPEASKPKIPEELFLNYRSDSAIFVSPKRRRQDQFRELEVNQHENLGNDENNRSIDDDMVLNDHETPVKQFVAPENGLEFEYLDTNVNFTDSWILIWIFKYQARFRLSDVAINSLIMFFQQTLMDADQTRFKDFPSSLHNASNLLQIDNQSKTYAVCSSCNTLYNIVDVVAKEEFKCTHIEFPMKSKEKPCGTELAEQVPLTIENKRRPKLLFLLPNLKIQINGLYQRIEFRQQLQKWTNQDVNNEILADIYDGKIWKNFPDTSGVSYFTPEIADSYLEIMINLDWFQPFESSVYSCGAIYGVICNLLRKIRFKKENMLTLGLLPEPNKVKLHKINYYLFPIVDELLEFWDRIKISAARKNIRVALICCSNDIPIVKKLCRHVSALVSCHRCYKAAGSSGNKLNFGSFDNMDDWFVERDLEKHRQNAEDWRLCKSEEERKCHITKHNLEKMKERVKNIKIPIDLRRIPNKIATGEGFSGFTADQWKTFILIYAIPLMWDLLASPDRKILGNFVRACSLLVCQIIDHNILNKAHKRLLKVAMLIEENYGPEKIIPNLHLYLHIADCCWDYEPLYSFWCFSFERMNGILDSFSNSHHQIEPELLRIIMRHWRLDGLVLSQSNNIKLAEALKLIQPRATSGKIDDMVVGDEPFPGKMLTPCRIRVTLPDNVYQILTDYYNNAYGLQFATIAELISTSSDSIIVPNMVDQFAYVRILAEIFGSAMASRYLKNANVLAKFI</sequence>
<protein>
    <recommendedName>
        <fullName evidence="3">Transposase domain-containing protein</fullName>
    </recommendedName>
</protein>
<evidence type="ECO:0000313" key="2">
    <source>
        <dbReference type="Proteomes" id="UP000247702"/>
    </source>
</evidence>
<dbReference type="STRING" id="94130.A0A2Z6SIX4"/>
<evidence type="ECO:0008006" key="3">
    <source>
        <dbReference type="Google" id="ProtNLM"/>
    </source>
</evidence>
<name>A0A2Z6SIX4_9GLOM</name>
<organism evidence="1 2">
    <name type="scientific">Rhizophagus clarus</name>
    <dbReference type="NCBI Taxonomy" id="94130"/>
    <lineage>
        <taxon>Eukaryota</taxon>
        <taxon>Fungi</taxon>
        <taxon>Fungi incertae sedis</taxon>
        <taxon>Mucoromycota</taxon>
        <taxon>Glomeromycotina</taxon>
        <taxon>Glomeromycetes</taxon>
        <taxon>Glomerales</taxon>
        <taxon>Glomeraceae</taxon>
        <taxon>Rhizophagus</taxon>
    </lineage>
</organism>
<proteinExistence type="predicted"/>
<dbReference type="Proteomes" id="UP000247702">
    <property type="component" value="Unassembled WGS sequence"/>
</dbReference>
<reference evidence="1 2" key="1">
    <citation type="submission" date="2017-11" db="EMBL/GenBank/DDBJ databases">
        <title>The genome of Rhizophagus clarus HR1 reveals common genetic basis of auxotrophy among arbuscular mycorrhizal fungi.</title>
        <authorList>
            <person name="Kobayashi Y."/>
        </authorList>
    </citation>
    <scope>NUCLEOTIDE SEQUENCE [LARGE SCALE GENOMIC DNA]</scope>
    <source>
        <strain evidence="1 2">HR1</strain>
    </source>
</reference>
<comment type="caution">
    <text evidence="1">The sequence shown here is derived from an EMBL/GenBank/DDBJ whole genome shotgun (WGS) entry which is preliminary data.</text>
</comment>
<dbReference type="EMBL" id="BEXD01004385">
    <property type="protein sequence ID" value="GBC10442.1"/>
    <property type="molecule type" value="Genomic_DNA"/>
</dbReference>
<accession>A0A2Z6SIX4</accession>
<dbReference type="PANTHER" id="PTHR46579:SF2">
    <property type="entry name" value="C2H2-TYPE DOMAIN-CONTAINING PROTEIN"/>
    <property type="match status" value="1"/>
</dbReference>
<keyword evidence="2" id="KW-1185">Reference proteome</keyword>
<dbReference type="PANTHER" id="PTHR46579">
    <property type="entry name" value="F5/8 TYPE C DOMAIN-CONTAINING PROTEIN-RELATED"/>
    <property type="match status" value="1"/>
</dbReference>
<evidence type="ECO:0000313" key="1">
    <source>
        <dbReference type="EMBL" id="GBC10442.1"/>
    </source>
</evidence>